<evidence type="ECO:0000313" key="2">
    <source>
        <dbReference type="Proteomes" id="UP001162992"/>
    </source>
</evidence>
<keyword evidence="2" id="KW-1185">Reference proteome</keyword>
<dbReference type="EMBL" id="CM055108">
    <property type="protein sequence ID" value="KAJ7524433.1"/>
    <property type="molecule type" value="Genomic_DNA"/>
</dbReference>
<protein>
    <submittedName>
        <fullName evidence="1">Uncharacterized protein</fullName>
    </submittedName>
</protein>
<evidence type="ECO:0000313" key="1">
    <source>
        <dbReference type="EMBL" id="KAJ7524433.1"/>
    </source>
</evidence>
<reference evidence="2" key="1">
    <citation type="journal article" date="2024" name="Proc. Natl. Acad. Sci. U.S.A.">
        <title>Extraordinary preservation of gene collinearity over three hundred million years revealed in homosporous lycophytes.</title>
        <authorList>
            <person name="Li C."/>
            <person name="Wickell D."/>
            <person name="Kuo L.Y."/>
            <person name="Chen X."/>
            <person name="Nie B."/>
            <person name="Liao X."/>
            <person name="Peng D."/>
            <person name="Ji J."/>
            <person name="Jenkins J."/>
            <person name="Williams M."/>
            <person name="Shu S."/>
            <person name="Plott C."/>
            <person name="Barry K."/>
            <person name="Rajasekar S."/>
            <person name="Grimwood J."/>
            <person name="Han X."/>
            <person name="Sun S."/>
            <person name="Hou Z."/>
            <person name="He W."/>
            <person name="Dai G."/>
            <person name="Sun C."/>
            <person name="Schmutz J."/>
            <person name="Leebens-Mack J.H."/>
            <person name="Li F.W."/>
            <person name="Wang L."/>
        </authorList>
    </citation>
    <scope>NUCLEOTIDE SEQUENCE [LARGE SCALE GENOMIC DNA]</scope>
    <source>
        <strain evidence="2">cv. PW_Plant_1</strain>
    </source>
</reference>
<accession>A0ACC2B3T0</accession>
<name>A0ACC2B3T0_DIPCM</name>
<organism evidence="1 2">
    <name type="scientific">Diphasiastrum complanatum</name>
    <name type="common">Issler's clubmoss</name>
    <name type="synonym">Lycopodium complanatum</name>
    <dbReference type="NCBI Taxonomy" id="34168"/>
    <lineage>
        <taxon>Eukaryota</taxon>
        <taxon>Viridiplantae</taxon>
        <taxon>Streptophyta</taxon>
        <taxon>Embryophyta</taxon>
        <taxon>Tracheophyta</taxon>
        <taxon>Lycopodiopsida</taxon>
        <taxon>Lycopodiales</taxon>
        <taxon>Lycopodiaceae</taxon>
        <taxon>Lycopodioideae</taxon>
        <taxon>Diphasiastrum</taxon>
    </lineage>
</organism>
<comment type="caution">
    <text evidence="1">The sequence shown here is derived from an EMBL/GenBank/DDBJ whole genome shotgun (WGS) entry which is preliminary data.</text>
</comment>
<proteinExistence type="predicted"/>
<sequence>MEGSDPYLHREMKGKKMLKKRWIIAGLVVIILLAVVIGLAVGLKRRKGSDLGAVSKTIQSLCNSTSYPDTCIASLSAFPGSSIASPTRLVGIAMNIAHQGANSSLHLVERLLDSEHNETIKAALKDCLENLADSIDQINVSLSHFSSLSLKNLLDTFKEIRTSLSSALTFQTTCIEDVFAGINGRAGDEISKDGHYVKQLVSNALGLSTILSSLQDELSKWKNRIPFRRLLSGHNDVDVVYFDDHEAFPEWLSLGSRKLLQANTTTVPNVTVAQDGTGQFLRIQDAVNAAANTGSSFYIISIKAGIYTESISIPKTAKNVMFVGDGVGKTIITGNKSVVGSGVSTFDTATLAVKGNGFFARDLTIENTAGPEMHQAVAVRVSADLAVFYKCSLAGYQDTLYTHTLRQFYKECTISGTVDFIFGNSAAVFQQCTLVALVPLPGQQNTITAQGRVDKFQNTGLSFHGCNVVGAKDLQSAIKDYPTFLGRPWKEYSRTVFLFSNISDILDPAGWLQWNGTPFALQTLFYGEYMNTGDGAASEKRVNWSTSMNEKQAEQFTVNSFLDGTKWLPATRVSFTSDLTS</sequence>
<dbReference type="Proteomes" id="UP001162992">
    <property type="component" value="Chromosome 17"/>
</dbReference>
<gene>
    <name evidence="1" type="ORF">O6H91_17G004900</name>
</gene>